<dbReference type="eggNOG" id="COG0475">
    <property type="taxonomic scope" value="Bacteria"/>
</dbReference>
<evidence type="ECO:0000256" key="5">
    <source>
        <dbReference type="ARBA" id="ARBA00022989"/>
    </source>
</evidence>
<evidence type="ECO:0000256" key="1">
    <source>
        <dbReference type="ARBA" id="ARBA00004141"/>
    </source>
</evidence>
<feature type="transmembrane region" description="Helical" evidence="7">
    <location>
        <begin position="85"/>
        <end position="107"/>
    </location>
</feature>
<keyword evidence="6 7" id="KW-0472">Membrane</keyword>
<dbReference type="InterPro" id="IPR006153">
    <property type="entry name" value="Cation/H_exchanger_TM"/>
</dbReference>
<dbReference type="GO" id="GO:0016020">
    <property type="term" value="C:membrane"/>
    <property type="evidence" value="ECO:0007669"/>
    <property type="project" value="UniProtKB-SubCell"/>
</dbReference>
<dbReference type="Proteomes" id="UP000008544">
    <property type="component" value="Chromosome"/>
</dbReference>
<feature type="transmembrane region" description="Helical" evidence="7">
    <location>
        <begin position="181"/>
        <end position="201"/>
    </location>
</feature>
<dbReference type="PANTHER" id="PTHR42751">
    <property type="entry name" value="SODIUM/HYDROGEN EXCHANGER FAMILY/TRKA DOMAIN PROTEIN"/>
    <property type="match status" value="1"/>
</dbReference>
<dbReference type="PANTHER" id="PTHR42751:SF3">
    <property type="entry name" value="SODIUM_GLUTAMATE SYMPORTER"/>
    <property type="match status" value="1"/>
</dbReference>
<feature type="transmembrane region" description="Helical" evidence="7">
    <location>
        <begin position="292"/>
        <end position="311"/>
    </location>
</feature>
<feature type="transmembrane region" description="Helical" evidence="7">
    <location>
        <begin position="145"/>
        <end position="169"/>
    </location>
</feature>
<keyword evidence="4 7" id="KW-0812">Transmembrane</keyword>
<keyword evidence="5 7" id="KW-1133">Transmembrane helix</keyword>
<dbReference type="GO" id="GO:0015297">
    <property type="term" value="F:antiporter activity"/>
    <property type="evidence" value="ECO:0007669"/>
    <property type="project" value="InterPro"/>
</dbReference>
<dbReference type="KEGG" id="dau:Daud_0861"/>
<dbReference type="AlphaFoldDB" id="B1I305"/>
<feature type="transmembrane region" description="Helical" evidence="7">
    <location>
        <begin position="30"/>
        <end position="47"/>
    </location>
</feature>
<evidence type="ECO:0000256" key="6">
    <source>
        <dbReference type="ARBA" id="ARBA00023136"/>
    </source>
</evidence>
<keyword evidence="10" id="KW-1185">Reference proteome</keyword>
<evidence type="ECO:0000256" key="7">
    <source>
        <dbReference type="SAM" id="Phobius"/>
    </source>
</evidence>
<sequence length="395" mass="42900">MPESWPFLLVGGITLFLFFILGFASRKLKLPSVLGFILLGIALAGWLGKSGEALHYIAEIGIVLLFFILGLEFPLQRMRDISIRIWPAGLLDVVLNLGVGLLIALLFGLNLVTAILIGAVVYASSSSITLKMLEEKKRLASPEAEFILALLIFEDLVAPVLVSFLAGVYTGAEISFPSLGFLLVKILAITGGAILIALYGFRKLSVFVERYLEADFMPLFTIGIAFAYAGLAMWLGLSEVLGAFLAGVMLSETGRSKELEHLVMPVRNITLPFFFFWFGTTISLAEGIPMAGLLAVLAVWSLIAKVLVGFYGGKIYGLSPRASVRAGLSLGQRGEFSAIIATLAPPQLRAFCGIYILITAFAGIYMFNKAPKWARWVNDRFFCKPGPEIKAEKAS</sequence>
<dbReference type="OrthoDB" id="9781411at2"/>
<evidence type="ECO:0000313" key="9">
    <source>
        <dbReference type="EMBL" id="ACA59374.1"/>
    </source>
</evidence>
<feature type="transmembrane region" description="Helical" evidence="7">
    <location>
        <begin position="113"/>
        <end position="133"/>
    </location>
</feature>
<feature type="transmembrane region" description="Helical" evidence="7">
    <location>
        <begin position="348"/>
        <end position="367"/>
    </location>
</feature>
<name>B1I305_DESAP</name>
<dbReference type="EMBL" id="CP000860">
    <property type="protein sequence ID" value="ACA59374.1"/>
    <property type="molecule type" value="Genomic_DNA"/>
</dbReference>
<reference evidence="10" key="1">
    <citation type="submission" date="2007-10" db="EMBL/GenBank/DDBJ databases">
        <title>Complete sequence of chromosome of Desulforudis audaxviator MP104C.</title>
        <authorList>
            <person name="Copeland A."/>
            <person name="Lucas S."/>
            <person name="Lapidus A."/>
            <person name="Barry K."/>
            <person name="Glavina del Rio T."/>
            <person name="Dalin E."/>
            <person name="Tice H."/>
            <person name="Bruce D."/>
            <person name="Pitluck S."/>
            <person name="Lowry S.R."/>
            <person name="Larimer F."/>
            <person name="Land M.L."/>
            <person name="Hauser L."/>
            <person name="Kyrpides N."/>
            <person name="Ivanova N.N."/>
            <person name="Richardson P."/>
        </authorList>
    </citation>
    <scope>NUCLEOTIDE SEQUENCE [LARGE SCALE GENOMIC DNA]</scope>
    <source>
        <strain evidence="10">MP104C</strain>
    </source>
</reference>
<dbReference type="HOGENOM" id="CLU_005126_4_2_9"/>
<dbReference type="RefSeq" id="WP_012301960.1">
    <property type="nucleotide sequence ID" value="NC_010424.1"/>
</dbReference>
<reference evidence="9 10" key="2">
    <citation type="journal article" date="2008" name="Science">
        <title>Environmental genomics reveals a single-species ecosystem deep within Earth.</title>
        <authorList>
            <person name="Chivian D."/>
            <person name="Brodie E.L."/>
            <person name="Alm E.J."/>
            <person name="Culley D.E."/>
            <person name="Dehal P.S."/>
            <person name="Desantis T.Z."/>
            <person name="Gihring T.M."/>
            <person name="Lapidus A."/>
            <person name="Lin L.H."/>
            <person name="Lowry S.R."/>
            <person name="Moser D.P."/>
            <person name="Richardson P.M."/>
            <person name="Southam G."/>
            <person name="Wanger G."/>
            <person name="Pratt L.M."/>
            <person name="Andersen G.L."/>
            <person name="Hazen T.C."/>
            <person name="Brockman F.J."/>
            <person name="Arkin A.P."/>
            <person name="Onstott T.C."/>
        </authorList>
    </citation>
    <scope>NUCLEOTIDE SEQUENCE [LARGE SCALE GENOMIC DNA]</scope>
    <source>
        <strain evidence="9 10">MP104C</strain>
    </source>
</reference>
<dbReference type="GO" id="GO:1902600">
    <property type="term" value="P:proton transmembrane transport"/>
    <property type="evidence" value="ECO:0007669"/>
    <property type="project" value="InterPro"/>
</dbReference>
<protein>
    <submittedName>
        <fullName evidence="9">Sodium/hydrogen exchanger</fullName>
    </submittedName>
</protein>
<comment type="subcellular location">
    <subcellularLocation>
        <location evidence="1">Membrane</location>
        <topology evidence="1">Multi-pass membrane protein</topology>
    </subcellularLocation>
</comment>
<evidence type="ECO:0000259" key="8">
    <source>
        <dbReference type="Pfam" id="PF00999"/>
    </source>
</evidence>
<feature type="transmembrane region" description="Helical" evidence="7">
    <location>
        <begin position="222"/>
        <end position="249"/>
    </location>
</feature>
<comment type="similarity">
    <text evidence="2">Belongs to the monovalent cation:proton antiporter 2 (CPA2) transporter (TC 2.A.37) family.</text>
</comment>
<evidence type="ECO:0000256" key="4">
    <source>
        <dbReference type="ARBA" id="ARBA00022692"/>
    </source>
</evidence>
<dbReference type="STRING" id="477974.Daud_0861"/>
<dbReference type="Pfam" id="PF00999">
    <property type="entry name" value="Na_H_Exchanger"/>
    <property type="match status" value="1"/>
</dbReference>
<dbReference type="Gene3D" id="1.20.1530.20">
    <property type="match status" value="1"/>
</dbReference>
<feature type="transmembrane region" description="Helical" evidence="7">
    <location>
        <begin position="269"/>
        <end position="285"/>
    </location>
</feature>
<evidence type="ECO:0000313" key="10">
    <source>
        <dbReference type="Proteomes" id="UP000008544"/>
    </source>
</evidence>
<feature type="transmembrane region" description="Helical" evidence="7">
    <location>
        <begin position="6"/>
        <end position="23"/>
    </location>
</feature>
<keyword evidence="3" id="KW-0813">Transport</keyword>
<organism evidence="9 10">
    <name type="scientific">Desulforudis audaxviator (strain MP104C)</name>
    <dbReference type="NCBI Taxonomy" id="477974"/>
    <lineage>
        <taxon>Bacteria</taxon>
        <taxon>Bacillati</taxon>
        <taxon>Bacillota</taxon>
        <taxon>Clostridia</taxon>
        <taxon>Thermoanaerobacterales</taxon>
        <taxon>Candidatus Desulforudaceae</taxon>
        <taxon>Candidatus Desulforudis</taxon>
    </lineage>
</organism>
<accession>B1I305</accession>
<evidence type="ECO:0000256" key="3">
    <source>
        <dbReference type="ARBA" id="ARBA00022448"/>
    </source>
</evidence>
<proteinExistence type="inferred from homology"/>
<evidence type="ECO:0000256" key="2">
    <source>
        <dbReference type="ARBA" id="ARBA00005551"/>
    </source>
</evidence>
<feature type="domain" description="Cation/H+ exchanger transmembrane" evidence="8">
    <location>
        <begin position="17"/>
        <end position="361"/>
    </location>
</feature>
<dbReference type="InterPro" id="IPR038770">
    <property type="entry name" value="Na+/solute_symporter_sf"/>
</dbReference>
<gene>
    <name evidence="9" type="ordered locus">Daud_0861</name>
</gene>
<feature type="transmembrane region" description="Helical" evidence="7">
    <location>
        <begin position="53"/>
        <end position="73"/>
    </location>
</feature>